<dbReference type="FunFam" id="1.20.1640.10:FF:000024">
    <property type="entry name" value="Multifunctional fusion protein"/>
    <property type="match status" value="1"/>
</dbReference>
<feature type="domain" description="Protein translocase subunit SecDF P1" evidence="16">
    <location>
        <begin position="163"/>
        <end position="221"/>
    </location>
</feature>
<evidence type="ECO:0000256" key="5">
    <source>
        <dbReference type="ARBA" id="ARBA00022692"/>
    </source>
</evidence>
<keyword evidence="6 13" id="KW-0653">Protein transport</keyword>
<dbReference type="FunFam" id="3.30.1360.200:FF:000002">
    <property type="entry name" value="Preprotein translocase subunit SecD"/>
    <property type="match status" value="1"/>
</dbReference>
<dbReference type="GO" id="GO:0043952">
    <property type="term" value="P:protein transport by the Sec complex"/>
    <property type="evidence" value="ECO:0007669"/>
    <property type="project" value="UniProtKB-UniRule"/>
</dbReference>
<evidence type="ECO:0000259" key="16">
    <source>
        <dbReference type="Pfam" id="PF21760"/>
    </source>
</evidence>
<dbReference type="PANTHER" id="PTHR30081">
    <property type="entry name" value="PROTEIN-EXPORT MEMBRANE PROTEIN SEC"/>
    <property type="match status" value="1"/>
</dbReference>
<dbReference type="GO" id="GO:0005886">
    <property type="term" value="C:plasma membrane"/>
    <property type="evidence" value="ECO:0007669"/>
    <property type="project" value="UniProtKB-SubCell"/>
</dbReference>
<evidence type="ECO:0000256" key="2">
    <source>
        <dbReference type="ARBA" id="ARBA00022448"/>
    </source>
</evidence>
<dbReference type="Pfam" id="PF21760">
    <property type="entry name" value="SecD_1st"/>
    <property type="match status" value="1"/>
</dbReference>
<feature type="transmembrane region" description="Helical" evidence="13">
    <location>
        <begin position="724"/>
        <end position="745"/>
    </location>
</feature>
<keyword evidence="9 13" id="KW-0472">Membrane</keyword>
<evidence type="ECO:0000256" key="12">
    <source>
        <dbReference type="ARBA" id="ARBA00061053"/>
    </source>
</evidence>
<dbReference type="Gene3D" id="3.30.1360.200">
    <property type="match status" value="1"/>
</dbReference>
<comment type="subcellular location">
    <subcellularLocation>
        <location evidence="1 13">Cell membrane</location>
        <topology evidence="1 13">Multi-pass membrane protein</topology>
    </subcellularLocation>
</comment>
<feature type="transmembrane region" description="Helical" evidence="13">
    <location>
        <begin position="398"/>
        <end position="417"/>
    </location>
</feature>
<name>A0A1Y5T4U7_9PROT</name>
<comment type="subunit">
    <text evidence="13">Forms a complex with SecF. Part of the essential Sec protein translocation apparatus which comprises SecA, SecYEG and auxiliary proteins SecDF-YajC and YidC.</text>
</comment>
<keyword evidence="5 13" id="KW-0812">Transmembrane</keyword>
<comment type="subunit">
    <text evidence="14">Forms a complex with SecD. Part of the essential Sec protein translocation apparatus which comprises SecA, SecYEG and auxiliary proteins SecDF-YajC and YidC.</text>
</comment>
<dbReference type="InterPro" id="IPR048631">
    <property type="entry name" value="SecD_1st"/>
</dbReference>
<reference evidence="18 19" key="1">
    <citation type="submission" date="2017-03" db="EMBL/GenBank/DDBJ databases">
        <authorList>
            <person name="Afonso C.L."/>
            <person name="Miller P.J."/>
            <person name="Scott M.A."/>
            <person name="Spackman E."/>
            <person name="Goraichik I."/>
            <person name="Dimitrov K.M."/>
            <person name="Suarez D.L."/>
            <person name="Swayne D.E."/>
        </authorList>
    </citation>
    <scope>NUCLEOTIDE SEQUENCE [LARGE SCALE GENOMIC DNA]</scope>
    <source>
        <strain evidence="18 19">CECT 7691</strain>
    </source>
</reference>
<dbReference type="Pfam" id="PF22599">
    <property type="entry name" value="SecDF_P1_head"/>
    <property type="match status" value="1"/>
</dbReference>
<evidence type="ECO:0000313" key="18">
    <source>
        <dbReference type="EMBL" id="SLN55915.1"/>
    </source>
</evidence>
<dbReference type="HAMAP" id="MF_01463_B">
    <property type="entry name" value="SecD_B"/>
    <property type="match status" value="1"/>
</dbReference>
<dbReference type="RefSeq" id="WP_085883766.1">
    <property type="nucleotide sequence ID" value="NZ_FWFR01000002.1"/>
</dbReference>
<evidence type="ECO:0000313" key="19">
    <source>
        <dbReference type="Proteomes" id="UP000193200"/>
    </source>
</evidence>
<dbReference type="InterPro" id="IPR005791">
    <property type="entry name" value="SecD"/>
</dbReference>
<evidence type="ECO:0000256" key="8">
    <source>
        <dbReference type="ARBA" id="ARBA00023010"/>
    </source>
</evidence>
<evidence type="ECO:0000256" key="6">
    <source>
        <dbReference type="ARBA" id="ARBA00022927"/>
    </source>
</evidence>
<dbReference type="GO" id="GO:0015450">
    <property type="term" value="F:protein-transporting ATPase activity"/>
    <property type="evidence" value="ECO:0007669"/>
    <property type="project" value="InterPro"/>
</dbReference>
<sequence>MLFFPKWKTALVLGVCLLGLLFSAPNLLTREQASVLPDWLPHKQLNLGLDLRGGSHLLLQVGTEAVLKEQLEALEDRVRDELRDDPKIGYTGLGNDGTTVHLTIRDSAQVDMAYERLRGLAAPINGNLFGGGGGRDIDVSQDGDTIRLDFTEAALSLRLKSAVEQSIEVVRKRVNELGVSEPSIQRQGADRILVQVPGYDDPAQLKNVIGKTAKMNFRLVDTNADPTAARAPAGSEILPSEDPDNPRPYVIKKRIMVPGDNLIDAQPTFRDGQAVVTIRFDSAGAKRFANTTAENVGRPFAIVLDGKVISAPVIREPILGGSAEISGSFTVASANELALLLRSGALPAPLTILEERSVGPDLGADSIDAGIIASILAIAIVMVFMFMAYGLFGLAANVALLVNLLVLAGALSLLQATLTLPGIAGIILTIGMAVDANVLIFERIREESRAGKSPLNAIESGYRQAFTTIIDANVTTMIAALILFTMGSGPVRGFAVTLGIGVASSMFTAILLTRLILATWIRRKRPKVLPEWKLRLVPKSTTVPFIKMRLVAFALSIALGIGSMAMFAGPGLNRGIDFEGGILMEVGFPEAADLSVMRSTLGGLGLGDVALQNFGADDDILIRVERQPGGDDAQNIAVTQVKDSLEANFGTDLSYRRIEFVGPTVSEELIWTAIEAVAVAIAAMLIYIWFRFEWQFSVGAVIAIVHDVILTIGMFSITGLEFNLASVAAILTIVGYSINDTVVVYDRIRENLRKYKTMGIADLLDQSINETLSRTTLTSFTTLLALFALYFFGGEVIRGFAAAMIWGIFVGTYSSIFVASPLLMVFGVDRKRLEDDEDAAGKASSKA</sequence>
<dbReference type="Pfam" id="PF07549">
    <property type="entry name" value="Sec_GG"/>
    <property type="match status" value="2"/>
</dbReference>
<comment type="similarity">
    <text evidence="14">Belongs to the SecD/SecF family. SecF subfamily.</text>
</comment>
<dbReference type="SUPFAM" id="SSF82866">
    <property type="entry name" value="Multidrug efflux transporter AcrB transmembrane domain"/>
    <property type="match status" value="2"/>
</dbReference>
<comment type="similarity">
    <text evidence="13">Belongs to the SecD/SecF family. SecD subfamily.</text>
</comment>
<keyword evidence="2 13" id="KW-0813">Transport</keyword>
<dbReference type="EMBL" id="FWFR01000002">
    <property type="protein sequence ID" value="SLN55915.1"/>
    <property type="molecule type" value="Genomic_DNA"/>
</dbReference>
<evidence type="ECO:0000256" key="14">
    <source>
        <dbReference type="HAMAP-Rule" id="MF_01464"/>
    </source>
</evidence>
<feature type="domain" description="Protein export membrane protein SecD/SecF C-terminal" evidence="15">
    <location>
        <begin position="352"/>
        <end position="522"/>
    </location>
</feature>
<dbReference type="InParanoid" id="A0A1Y5T4U7"/>
<keyword evidence="19" id="KW-1185">Reference proteome</keyword>
<comment type="function">
    <text evidence="10 13">Part of the Sec protein translocase complex. Interacts with the SecYEG preprotein conducting channel. SecDF uses the proton motive force (PMF) to complete protein translocation after the ATP-dependent function of SecA.</text>
</comment>
<dbReference type="FunCoup" id="A0A1Y5T4U7">
    <property type="interactions" value="327"/>
</dbReference>
<dbReference type="InterPro" id="IPR005665">
    <property type="entry name" value="SecF_bac"/>
</dbReference>
<feature type="transmembrane region" description="Helical" evidence="13">
    <location>
        <begin position="799"/>
        <end position="826"/>
    </location>
</feature>
<dbReference type="InterPro" id="IPR054384">
    <property type="entry name" value="SecDF_P1_head"/>
</dbReference>
<dbReference type="NCBIfam" id="TIGR00966">
    <property type="entry name" value="transloc_SecF"/>
    <property type="match status" value="1"/>
</dbReference>
<evidence type="ECO:0000259" key="15">
    <source>
        <dbReference type="Pfam" id="PF02355"/>
    </source>
</evidence>
<keyword evidence="4" id="KW-0997">Cell inner membrane</keyword>
<evidence type="ECO:0000256" key="1">
    <source>
        <dbReference type="ARBA" id="ARBA00004651"/>
    </source>
</evidence>
<feature type="transmembrane region" description="Helical" evidence="13">
    <location>
        <begin position="697"/>
        <end position="718"/>
    </location>
</feature>
<comment type="similarity">
    <text evidence="11">In the C-terminal section; belongs to the SecD/SecF family. SecF subfamily.</text>
</comment>
<accession>A0A1Y5T4U7</accession>
<feature type="domain" description="Protein export membrane protein SecD/SecF C-terminal" evidence="15">
    <location>
        <begin position="643"/>
        <end position="826"/>
    </location>
</feature>
<feature type="transmembrane region" description="Helical" evidence="13">
    <location>
        <begin position="371"/>
        <end position="391"/>
    </location>
</feature>
<evidence type="ECO:0000256" key="13">
    <source>
        <dbReference type="HAMAP-Rule" id="MF_01463"/>
    </source>
</evidence>
<dbReference type="OrthoDB" id="9805019at2"/>
<dbReference type="HAMAP" id="MF_01464_B">
    <property type="entry name" value="SecF_B"/>
    <property type="match status" value="1"/>
</dbReference>
<feature type="domain" description="SecDF P1 head subdomain" evidence="17">
    <location>
        <begin position="236"/>
        <end position="348"/>
    </location>
</feature>
<dbReference type="InterPro" id="IPR055344">
    <property type="entry name" value="SecD_SecF_C_bact"/>
</dbReference>
<evidence type="ECO:0000256" key="3">
    <source>
        <dbReference type="ARBA" id="ARBA00022475"/>
    </source>
</evidence>
<organism evidence="18 19">
    <name type="scientific">Oceanibacterium hippocampi</name>
    <dbReference type="NCBI Taxonomy" id="745714"/>
    <lineage>
        <taxon>Bacteria</taxon>
        <taxon>Pseudomonadati</taxon>
        <taxon>Pseudomonadota</taxon>
        <taxon>Alphaproteobacteria</taxon>
        <taxon>Sneathiellales</taxon>
        <taxon>Sneathiellaceae</taxon>
        <taxon>Oceanibacterium</taxon>
    </lineage>
</organism>
<dbReference type="InterPro" id="IPR048634">
    <property type="entry name" value="SecD_SecF_C"/>
</dbReference>
<feature type="transmembrane region" description="Helical" evidence="13">
    <location>
        <begin position="465"/>
        <end position="487"/>
    </location>
</feature>
<protein>
    <recommendedName>
        <fullName evidence="13 14">Multifunctional fusion protein</fullName>
    </recommendedName>
    <domain>
        <recommendedName>
            <fullName evidence="13">Protein translocase subunit SecD</fullName>
        </recommendedName>
    </domain>
    <domain>
        <recommendedName>
            <fullName evidence="14">Protein-export membrane protein SecF</fullName>
        </recommendedName>
    </domain>
</protein>
<evidence type="ECO:0000256" key="10">
    <source>
        <dbReference type="ARBA" id="ARBA00059018"/>
    </source>
</evidence>
<feature type="transmembrane region" description="Helical" evidence="13">
    <location>
        <begin position="423"/>
        <end position="444"/>
    </location>
</feature>
<dbReference type="Gene3D" id="1.20.1640.10">
    <property type="entry name" value="Multidrug efflux transporter AcrB transmembrane domain"/>
    <property type="match status" value="2"/>
</dbReference>
<dbReference type="AlphaFoldDB" id="A0A1Y5T4U7"/>
<evidence type="ECO:0000256" key="9">
    <source>
        <dbReference type="ARBA" id="ARBA00023136"/>
    </source>
</evidence>
<dbReference type="PANTHER" id="PTHR30081:SF1">
    <property type="entry name" value="PROTEIN TRANSLOCASE SUBUNIT SECD"/>
    <property type="match status" value="1"/>
</dbReference>
<keyword evidence="7 13" id="KW-1133">Transmembrane helix</keyword>
<dbReference type="PRINTS" id="PR01755">
    <property type="entry name" value="SECFTRNLCASE"/>
</dbReference>
<dbReference type="InterPro" id="IPR022646">
    <property type="entry name" value="SecD/SecF_CS"/>
</dbReference>
<dbReference type="InterPro" id="IPR022813">
    <property type="entry name" value="SecD/SecF_arch_bac"/>
</dbReference>
<feature type="transmembrane region" description="Helical" evidence="13">
    <location>
        <begin position="550"/>
        <end position="569"/>
    </location>
</feature>
<dbReference type="InterPro" id="IPR022645">
    <property type="entry name" value="SecD/SecF_bac"/>
</dbReference>
<keyword evidence="3 13" id="KW-1003">Cell membrane</keyword>
<dbReference type="Gene3D" id="3.30.70.3400">
    <property type="match status" value="1"/>
</dbReference>
<dbReference type="GO" id="GO:0065002">
    <property type="term" value="P:intracellular protein transmembrane transport"/>
    <property type="evidence" value="ECO:0007669"/>
    <property type="project" value="UniProtKB-UniRule"/>
</dbReference>
<comment type="similarity">
    <text evidence="12">In the N-terminal section; belongs to the SecD/SecF family. SecD subfamily.</text>
</comment>
<evidence type="ECO:0000256" key="11">
    <source>
        <dbReference type="ARBA" id="ARBA00060856"/>
    </source>
</evidence>
<proteinExistence type="inferred from homology"/>
<dbReference type="Proteomes" id="UP000193200">
    <property type="component" value="Unassembled WGS sequence"/>
</dbReference>
<dbReference type="NCBIfam" id="TIGR00916">
    <property type="entry name" value="2A0604s01"/>
    <property type="match status" value="2"/>
</dbReference>
<gene>
    <name evidence="18" type="primary">mdtC_1</name>
    <name evidence="13" type="synonym">secD</name>
    <name evidence="14" type="synonym">secF</name>
    <name evidence="18" type="ORF">OCH7691_02404</name>
</gene>
<feature type="transmembrane region" description="Helical" evidence="13">
    <location>
        <begin position="669"/>
        <end position="690"/>
    </location>
</feature>
<dbReference type="Pfam" id="PF02355">
    <property type="entry name" value="SecD_SecF_C"/>
    <property type="match status" value="2"/>
</dbReference>
<keyword evidence="8 13" id="KW-0811">Translocation</keyword>
<dbReference type="NCBIfam" id="TIGR01129">
    <property type="entry name" value="secD"/>
    <property type="match status" value="1"/>
</dbReference>
<dbReference type="FunFam" id="1.20.1640.10:FF:000004">
    <property type="entry name" value="Protein translocase subunit SecD"/>
    <property type="match status" value="1"/>
</dbReference>
<dbReference type="NCBIfam" id="NF009583">
    <property type="entry name" value="PRK13024.1-3"/>
    <property type="match status" value="1"/>
</dbReference>
<dbReference type="GO" id="GO:0006605">
    <property type="term" value="P:protein targeting"/>
    <property type="evidence" value="ECO:0007669"/>
    <property type="project" value="UniProtKB-UniRule"/>
</dbReference>
<evidence type="ECO:0000256" key="4">
    <source>
        <dbReference type="ARBA" id="ARBA00022519"/>
    </source>
</evidence>
<evidence type="ECO:0000256" key="7">
    <source>
        <dbReference type="ARBA" id="ARBA00022989"/>
    </source>
</evidence>
<evidence type="ECO:0000259" key="17">
    <source>
        <dbReference type="Pfam" id="PF22599"/>
    </source>
</evidence>
<comment type="caution">
    <text evidence="13">Lacks conserved residue(s) required for the propagation of feature annotation.</text>
</comment>
<feature type="transmembrane region" description="Helical" evidence="13">
    <location>
        <begin position="493"/>
        <end position="517"/>
    </location>
</feature>
<feature type="transmembrane region" description="Helical" evidence="13">
    <location>
        <begin position="776"/>
        <end position="793"/>
    </location>
</feature>